<accession>A0A078MQ46</accession>
<dbReference type="Pfam" id="PF02021">
    <property type="entry name" value="UPF0102"/>
    <property type="match status" value="1"/>
</dbReference>
<dbReference type="SUPFAM" id="SSF52980">
    <property type="entry name" value="Restriction endonuclease-like"/>
    <property type="match status" value="1"/>
</dbReference>
<dbReference type="AlphaFoldDB" id="A0A078MQ46"/>
<gene>
    <name evidence="3" type="ORF">BN1051_01762</name>
</gene>
<dbReference type="InterPro" id="IPR011856">
    <property type="entry name" value="tRNA_endonuc-like_dom_sf"/>
</dbReference>
<dbReference type="InterPro" id="IPR011335">
    <property type="entry name" value="Restrct_endonuc-II-like"/>
</dbReference>
<comment type="similarity">
    <text evidence="1 2">Belongs to the UPF0102 family.</text>
</comment>
<dbReference type="InterPro" id="IPR003509">
    <property type="entry name" value="UPF0102_YraN-like"/>
</dbReference>
<dbReference type="GO" id="GO:0003676">
    <property type="term" value="F:nucleic acid binding"/>
    <property type="evidence" value="ECO:0007669"/>
    <property type="project" value="InterPro"/>
</dbReference>
<dbReference type="Gene3D" id="3.40.1350.10">
    <property type="match status" value="1"/>
</dbReference>
<evidence type="ECO:0000313" key="3">
    <source>
        <dbReference type="EMBL" id="CEA08414.1"/>
    </source>
</evidence>
<dbReference type="EMBL" id="LN483070">
    <property type="protein sequence ID" value="CEA08414.1"/>
    <property type="molecule type" value="Genomic_DNA"/>
</dbReference>
<organism evidence="3">
    <name type="scientific">Arthrobacter saudimassiliensis</name>
    <dbReference type="NCBI Taxonomy" id="1461584"/>
    <lineage>
        <taxon>Bacteria</taxon>
        <taxon>Bacillati</taxon>
        <taxon>Actinomycetota</taxon>
        <taxon>Actinomycetes</taxon>
        <taxon>Micrococcales</taxon>
        <taxon>Micrococcaceae</taxon>
        <taxon>Arthrobacter</taxon>
    </lineage>
</organism>
<evidence type="ECO:0000256" key="1">
    <source>
        <dbReference type="ARBA" id="ARBA00006738"/>
    </source>
</evidence>
<name>A0A078MQ46_9MICC</name>
<dbReference type="NCBIfam" id="NF009154">
    <property type="entry name" value="PRK12497.3-3"/>
    <property type="match status" value="1"/>
</dbReference>
<protein>
    <recommendedName>
        <fullName evidence="2">UPF0102 protein BN1051_01762</fullName>
    </recommendedName>
</protein>
<dbReference type="HAMAP" id="MF_00048">
    <property type="entry name" value="UPF0102"/>
    <property type="match status" value="1"/>
</dbReference>
<dbReference type="CDD" id="cd20736">
    <property type="entry name" value="PoNe_Nuclease"/>
    <property type="match status" value="1"/>
</dbReference>
<dbReference type="PANTHER" id="PTHR34039:SF1">
    <property type="entry name" value="UPF0102 PROTEIN YRAN"/>
    <property type="match status" value="1"/>
</dbReference>
<dbReference type="PATRIC" id="fig|1461584.3.peg.1743"/>
<reference evidence="3" key="1">
    <citation type="submission" date="2014-07" db="EMBL/GenBank/DDBJ databases">
        <authorList>
            <person name="Urmite Genomes Urmite Genomes"/>
        </authorList>
    </citation>
    <scope>NUCLEOTIDE SEQUENCE</scope>
    <source>
        <strain evidence="3">11W110_air</strain>
    </source>
</reference>
<evidence type="ECO:0000256" key="2">
    <source>
        <dbReference type="HAMAP-Rule" id="MF_00048"/>
    </source>
</evidence>
<proteinExistence type="inferred from homology"/>
<dbReference type="PANTHER" id="PTHR34039">
    <property type="entry name" value="UPF0102 PROTEIN YRAN"/>
    <property type="match status" value="1"/>
</dbReference>
<sequence>MKAKDLLGSRGEDLAAEYLVNAGLRIVERNWRCPSGEIDVVALEGETLVIAEVKTRSSLAFGHPFEAIGEAKLRRLQLLGAEYAREHGCRDLARRVDAVSVLDDGTGAPVIEHLKGVGE</sequence>